<evidence type="ECO:0000256" key="1">
    <source>
        <dbReference type="SAM" id="MobiDB-lite"/>
    </source>
</evidence>
<protein>
    <submittedName>
        <fullName evidence="2">Uncharacterized protein</fullName>
    </submittedName>
</protein>
<feature type="non-terminal residue" evidence="2">
    <location>
        <position position="150"/>
    </location>
</feature>
<evidence type="ECO:0000313" key="2">
    <source>
        <dbReference type="EMBL" id="CAA9437150.1"/>
    </source>
</evidence>
<organism evidence="2">
    <name type="scientific">uncultured Rubrobacteraceae bacterium</name>
    <dbReference type="NCBI Taxonomy" id="349277"/>
    <lineage>
        <taxon>Bacteria</taxon>
        <taxon>Bacillati</taxon>
        <taxon>Actinomycetota</taxon>
        <taxon>Rubrobacteria</taxon>
        <taxon>Rubrobacterales</taxon>
        <taxon>Rubrobacteraceae</taxon>
        <taxon>environmental samples</taxon>
    </lineage>
</organism>
<dbReference type="AlphaFoldDB" id="A0A6J4Q7R4"/>
<name>A0A6J4Q7R4_9ACTN</name>
<gene>
    <name evidence="2" type="ORF">AVDCRST_MAG22-3773</name>
</gene>
<feature type="compositionally biased region" description="Basic residues" evidence="1">
    <location>
        <begin position="80"/>
        <end position="93"/>
    </location>
</feature>
<feature type="region of interest" description="Disordered" evidence="1">
    <location>
        <begin position="15"/>
        <end position="150"/>
    </location>
</feature>
<sequence>ALQGLCRAALGACAERGRAGGRAPLRRGHRRPEPAVPGRGSWPQEPLRAAPGTSYLPEDLRLREGGGAGVARRRPDPRRVPHLLRTPAPRRRGGPLPPTAKGLLRQTGTPRPARLPPLRAHRRERGRSAGIYDERHRRRHGGRQEGNPRM</sequence>
<feature type="non-terminal residue" evidence="2">
    <location>
        <position position="1"/>
    </location>
</feature>
<reference evidence="2" key="1">
    <citation type="submission" date="2020-02" db="EMBL/GenBank/DDBJ databases">
        <authorList>
            <person name="Meier V. D."/>
        </authorList>
    </citation>
    <scope>NUCLEOTIDE SEQUENCE</scope>
    <source>
        <strain evidence="2">AVDCRST_MAG22</strain>
    </source>
</reference>
<dbReference type="EMBL" id="CADCUV010000181">
    <property type="protein sequence ID" value="CAA9437150.1"/>
    <property type="molecule type" value="Genomic_DNA"/>
</dbReference>
<accession>A0A6J4Q7R4</accession>
<proteinExistence type="predicted"/>